<evidence type="ECO:0000256" key="2">
    <source>
        <dbReference type="ARBA" id="ARBA00022450"/>
    </source>
</evidence>
<dbReference type="GO" id="GO:0016874">
    <property type="term" value="F:ligase activity"/>
    <property type="evidence" value="ECO:0007669"/>
    <property type="project" value="UniProtKB-KW"/>
</dbReference>
<dbReference type="Gene3D" id="3.30.300.30">
    <property type="match status" value="1"/>
</dbReference>
<dbReference type="GO" id="GO:0031177">
    <property type="term" value="F:phosphopantetheine binding"/>
    <property type="evidence" value="ECO:0007669"/>
    <property type="project" value="TreeGrafter"/>
</dbReference>
<dbReference type="Pfam" id="PF00550">
    <property type="entry name" value="PP-binding"/>
    <property type="match status" value="1"/>
</dbReference>
<dbReference type="GO" id="GO:0043041">
    <property type="term" value="P:amino acid activation for nonribosomal peptide biosynthetic process"/>
    <property type="evidence" value="ECO:0007669"/>
    <property type="project" value="TreeGrafter"/>
</dbReference>
<organism evidence="5 6">
    <name type="scientific">Grimontia indica</name>
    <dbReference type="NCBI Taxonomy" id="1056512"/>
    <lineage>
        <taxon>Bacteria</taxon>
        <taxon>Pseudomonadati</taxon>
        <taxon>Pseudomonadota</taxon>
        <taxon>Gammaproteobacteria</taxon>
        <taxon>Vibrionales</taxon>
        <taxon>Vibrionaceae</taxon>
        <taxon>Grimontia</taxon>
    </lineage>
</organism>
<dbReference type="Gene3D" id="1.10.1200.10">
    <property type="entry name" value="ACP-like"/>
    <property type="match status" value="1"/>
</dbReference>
<keyword evidence="2" id="KW-0596">Phosphopantetheine</keyword>
<dbReference type="InterPro" id="IPR045851">
    <property type="entry name" value="AMP-bd_C_sf"/>
</dbReference>
<evidence type="ECO:0000256" key="1">
    <source>
        <dbReference type="ARBA" id="ARBA00001957"/>
    </source>
</evidence>
<keyword evidence="3" id="KW-0597">Phosphoprotein</keyword>
<reference evidence="5 6" key="1">
    <citation type="journal article" date="2014" name="PLoS ONE">
        <title>Grimontia indica AK16(T), sp. nov., Isolated from a Seawater Sample Reports the Presence of Pathogenic Genes Similar to Vibrio Genus.</title>
        <authorList>
            <person name="Singh A."/>
            <person name="Vaidya B."/>
            <person name="Khatri I."/>
            <person name="Srinivas T.N."/>
            <person name="Subramanian S."/>
            <person name="Korpole S."/>
            <person name="Pinnaka A.K."/>
        </authorList>
    </citation>
    <scope>NUCLEOTIDE SEQUENCE [LARGE SCALE GENOMIC DNA]</scope>
    <source>
        <strain evidence="5 6">AK16</strain>
    </source>
</reference>
<dbReference type="PANTHER" id="PTHR45527">
    <property type="entry name" value="NONRIBOSOMAL PEPTIDE SYNTHETASE"/>
    <property type="match status" value="1"/>
</dbReference>
<dbReference type="PROSITE" id="PS00012">
    <property type="entry name" value="PHOSPHOPANTETHEINE"/>
    <property type="match status" value="1"/>
</dbReference>
<dbReference type="eggNOG" id="COG1020">
    <property type="taxonomic scope" value="Bacteria"/>
</dbReference>
<dbReference type="PROSITE" id="PS50075">
    <property type="entry name" value="CARRIER"/>
    <property type="match status" value="1"/>
</dbReference>
<dbReference type="InterPro" id="IPR009081">
    <property type="entry name" value="PP-bd_ACP"/>
</dbReference>
<gene>
    <name evidence="5" type="ORF">D515_03735</name>
</gene>
<keyword evidence="6" id="KW-1185">Reference proteome</keyword>
<evidence type="ECO:0000313" key="5">
    <source>
        <dbReference type="EMBL" id="EOD77538.1"/>
    </source>
</evidence>
<dbReference type="InterPro" id="IPR036736">
    <property type="entry name" value="ACP-like_sf"/>
</dbReference>
<dbReference type="AlphaFoldDB" id="R1GN02"/>
<evidence type="ECO:0000259" key="4">
    <source>
        <dbReference type="PROSITE" id="PS50075"/>
    </source>
</evidence>
<dbReference type="EMBL" id="ANFM02000048">
    <property type="protein sequence ID" value="EOD77538.1"/>
    <property type="molecule type" value="Genomic_DNA"/>
</dbReference>
<evidence type="ECO:0000256" key="3">
    <source>
        <dbReference type="ARBA" id="ARBA00022553"/>
    </source>
</evidence>
<dbReference type="FunFam" id="1.10.1200.10:FF:000005">
    <property type="entry name" value="Nonribosomal peptide synthetase 1"/>
    <property type="match status" value="1"/>
</dbReference>
<dbReference type="SUPFAM" id="SSF47336">
    <property type="entry name" value="ACP-like"/>
    <property type="match status" value="1"/>
</dbReference>
<accession>R1GN02</accession>
<dbReference type="PANTHER" id="PTHR45527:SF1">
    <property type="entry name" value="FATTY ACID SYNTHASE"/>
    <property type="match status" value="1"/>
</dbReference>
<comment type="caution">
    <text evidence="5">The sequence shown here is derived from an EMBL/GenBank/DDBJ whole genome shotgun (WGS) entry which is preliminary data.</text>
</comment>
<comment type="cofactor">
    <cofactor evidence="1">
        <name>pantetheine 4'-phosphate</name>
        <dbReference type="ChEBI" id="CHEBI:47942"/>
    </cofactor>
</comment>
<dbReference type="GO" id="GO:0044550">
    <property type="term" value="P:secondary metabolite biosynthetic process"/>
    <property type="evidence" value="ECO:0007669"/>
    <property type="project" value="TreeGrafter"/>
</dbReference>
<name>R1GN02_9GAMM</name>
<dbReference type="SUPFAM" id="SSF56801">
    <property type="entry name" value="Acetyl-CoA synthetase-like"/>
    <property type="match status" value="1"/>
</dbReference>
<dbReference type="GO" id="GO:0005737">
    <property type="term" value="C:cytoplasm"/>
    <property type="evidence" value="ECO:0007669"/>
    <property type="project" value="TreeGrafter"/>
</dbReference>
<sequence length="135" mass="14779">MVPSTLALVDEIPLSANGKVDRKTLSSLLNSQTENSYEAPRDSIEEQIAEIWASELGIDRISRNDNFFMIGGDSLAATRIVQAMQQQRISPAGVTLSMLFTAPSVAEFAMPIKAQWQALSEGDKEDTEIFEEGSL</sequence>
<feature type="domain" description="Carrier" evidence="4">
    <location>
        <begin position="39"/>
        <end position="116"/>
    </location>
</feature>
<dbReference type="InterPro" id="IPR006162">
    <property type="entry name" value="Ppantetheine_attach_site"/>
</dbReference>
<dbReference type="Proteomes" id="UP000011223">
    <property type="component" value="Unassembled WGS sequence"/>
</dbReference>
<keyword evidence="5" id="KW-0436">Ligase</keyword>
<protein>
    <submittedName>
        <fullName evidence="5">Long-chain-fatty-acid--CoA ligase</fullName>
    </submittedName>
</protein>
<proteinExistence type="predicted"/>
<evidence type="ECO:0000313" key="6">
    <source>
        <dbReference type="Proteomes" id="UP000011223"/>
    </source>
</evidence>